<organism evidence="2 3">
    <name type="scientific">Methanosarcina mazei WWM610</name>
    <dbReference type="NCBI Taxonomy" id="1434117"/>
    <lineage>
        <taxon>Archaea</taxon>
        <taxon>Methanobacteriati</taxon>
        <taxon>Methanobacteriota</taxon>
        <taxon>Stenosarchaea group</taxon>
        <taxon>Methanomicrobia</taxon>
        <taxon>Methanosarcinales</taxon>
        <taxon>Methanosarcinaceae</taxon>
        <taxon>Methanosarcina</taxon>
    </lineage>
</organism>
<dbReference type="GeneID" id="24849810"/>
<dbReference type="HOGENOM" id="CLU_140786_2_0_2"/>
<dbReference type="InterPro" id="IPR053843">
    <property type="entry name" value="DnaD_N"/>
</dbReference>
<reference evidence="2 3" key="1">
    <citation type="submission" date="2014-07" db="EMBL/GenBank/DDBJ databases">
        <title>Methanogenic archaea and the global carbon cycle.</title>
        <authorList>
            <person name="Henriksen J.R."/>
            <person name="Luke J."/>
            <person name="Reinhart S."/>
            <person name="Benedict M.N."/>
            <person name="Youngblut N.D."/>
            <person name="Metcalf M.E."/>
            <person name="Whitaker R.J."/>
            <person name="Metcalf W.W."/>
        </authorList>
    </citation>
    <scope>NUCLEOTIDE SEQUENCE [LARGE SCALE GENOMIC DNA]</scope>
    <source>
        <strain evidence="2 3">WWM610</strain>
    </source>
</reference>
<protein>
    <submittedName>
        <fullName evidence="2">Putative transcriptional regulator</fullName>
    </submittedName>
</protein>
<dbReference type="AlphaFoldDB" id="A0A0E3LEL0"/>
<evidence type="ECO:0000313" key="3">
    <source>
        <dbReference type="Proteomes" id="UP000033058"/>
    </source>
</evidence>
<dbReference type="InterPro" id="IPR036390">
    <property type="entry name" value="WH_DNA-bd_sf"/>
</dbReference>
<gene>
    <name evidence="2" type="ORF">MSMAW_0215</name>
</gene>
<name>A0A0E3LEL0_METMZ</name>
<dbReference type="Pfam" id="PF21984">
    <property type="entry name" value="DnaD_N"/>
    <property type="match status" value="1"/>
</dbReference>
<dbReference type="EMBL" id="CP009509">
    <property type="protein sequence ID" value="AKB39206.1"/>
    <property type="molecule type" value="Genomic_DNA"/>
</dbReference>
<dbReference type="Proteomes" id="UP000033058">
    <property type="component" value="Chromosome"/>
</dbReference>
<dbReference type="SMR" id="A0A0E3LEL0"/>
<sequence length="120" mass="13951">MIDFACKEFKVEDVIKCALNLTKADLNVMKSFLNEPDRWIDTDALSKSLKLDVSTVQRSVKKLHEKEILQRSQQNLDGGGYVYIYKIYSKNQIRNIIQKIVQSWADRLGQELKEWENGGE</sequence>
<proteinExistence type="predicted"/>
<dbReference type="PATRIC" id="fig|1434117.4.peg.255"/>
<evidence type="ECO:0000313" key="2">
    <source>
        <dbReference type="EMBL" id="AKB39206.1"/>
    </source>
</evidence>
<accession>A0A0E3LEL0</accession>
<dbReference type="RefSeq" id="WP_011033043.1">
    <property type="nucleotide sequence ID" value="NZ_CP009509.1"/>
</dbReference>
<evidence type="ECO:0000259" key="1">
    <source>
        <dbReference type="Pfam" id="PF21984"/>
    </source>
</evidence>
<feature type="domain" description="DnaD N-terminal" evidence="1">
    <location>
        <begin position="10"/>
        <end position="106"/>
    </location>
</feature>
<dbReference type="SUPFAM" id="SSF46785">
    <property type="entry name" value="Winged helix' DNA-binding domain"/>
    <property type="match status" value="1"/>
</dbReference>
<dbReference type="InterPro" id="IPR036388">
    <property type="entry name" value="WH-like_DNA-bd_sf"/>
</dbReference>
<dbReference type="Gene3D" id="1.10.10.10">
    <property type="entry name" value="Winged helix-like DNA-binding domain superfamily/Winged helix DNA-binding domain"/>
    <property type="match status" value="1"/>
</dbReference>